<feature type="compositionally biased region" description="Basic residues" evidence="1">
    <location>
        <begin position="47"/>
        <end position="67"/>
    </location>
</feature>
<dbReference type="GO" id="GO:0050661">
    <property type="term" value="F:NADP binding"/>
    <property type="evidence" value="ECO:0007669"/>
    <property type="project" value="InterPro"/>
</dbReference>
<reference evidence="4 5" key="1">
    <citation type="submission" date="2017-05" db="EMBL/GenBank/DDBJ databases">
        <title>Complete genome sequence of Streptomyces sp. SCSIO 03032 revealed the diverse biosynthetic pathways for its bioactive secondary metabolites.</title>
        <authorList>
            <person name="Ma L."/>
            <person name="Zhu Y."/>
            <person name="Zhang W."/>
            <person name="Zhang G."/>
            <person name="Tian X."/>
            <person name="Zhang S."/>
            <person name="Zhang C."/>
        </authorList>
    </citation>
    <scope>NUCLEOTIDE SEQUENCE [LARGE SCALE GENOMIC DNA]</scope>
    <source>
        <strain evidence="4 5">SCSIO 03032</strain>
    </source>
</reference>
<dbReference type="AlphaFoldDB" id="A0A1W7D530"/>
<dbReference type="InterPro" id="IPR036291">
    <property type="entry name" value="NAD(P)-bd_dom_sf"/>
</dbReference>
<dbReference type="PANTHER" id="PTHR43580">
    <property type="entry name" value="OXIDOREDUCTASE GLYR1-RELATED"/>
    <property type="match status" value="1"/>
</dbReference>
<dbReference type="Proteomes" id="UP000194218">
    <property type="component" value="Chromosome"/>
</dbReference>
<evidence type="ECO:0000256" key="1">
    <source>
        <dbReference type="SAM" id="MobiDB-lite"/>
    </source>
</evidence>
<dbReference type="EMBL" id="CP021121">
    <property type="protein sequence ID" value="ARQ72067.1"/>
    <property type="molecule type" value="Genomic_DNA"/>
</dbReference>
<feature type="domain" description="NADPH-dependent reductive aminase-like C-terminal" evidence="3">
    <location>
        <begin position="230"/>
        <end position="355"/>
    </location>
</feature>
<dbReference type="SUPFAM" id="SSF51735">
    <property type="entry name" value="NAD(P)-binding Rossmann-fold domains"/>
    <property type="match status" value="1"/>
</dbReference>
<feature type="compositionally biased region" description="Basic and acidic residues" evidence="1">
    <location>
        <begin position="27"/>
        <end position="45"/>
    </location>
</feature>
<evidence type="ECO:0000313" key="5">
    <source>
        <dbReference type="Proteomes" id="UP000194218"/>
    </source>
</evidence>
<organism evidence="4 5">
    <name type="scientific">Streptomyces marincola</name>
    <dbReference type="NCBI Taxonomy" id="2878388"/>
    <lineage>
        <taxon>Bacteria</taxon>
        <taxon>Bacillati</taxon>
        <taxon>Actinomycetota</taxon>
        <taxon>Actinomycetes</taxon>
        <taxon>Kitasatosporales</taxon>
        <taxon>Streptomycetaceae</taxon>
        <taxon>Streptomyces</taxon>
    </lineage>
</organism>
<dbReference type="Pfam" id="PF03446">
    <property type="entry name" value="NAD_binding_2"/>
    <property type="match status" value="1"/>
</dbReference>
<dbReference type="PANTHER" id="PTHR43580:SF2">
    <property type="entry name" value="CYTOKINE-LIKE NUCLEAR FACTOR N-PAC"/>
    <property type="match status" value="1"/>
</dbReference>
<protein>
    <submittedName>
        <fullName evidence="4">Uncharacterized protein</fullName>
    </submittedName>
</protein>
<evidence type="ECO:0000259" key="2">
    <source>
        <dbReference type="Pfam" id="PF03446"/>
    </source>
</evidence>
<feature type="domain" description="6-phosphogluconate dehydrogenase NADP-binding" evidence="2">
    <location>
        <begin position="74"/>
        <end position="228"/>
    </location>
</feature>
<accession>A0A1W7D530</accession>
<name>A0A1W7D530_9ACTN</name>
<dbReference type="InterPro" id="IPR051265">
    <property type="entry name" value="HIBADH-related_NP60_sf"/>
</dbReference>
<keyword evidence="5" id="KW-1185">Reference proteome</keyword>
<sequence>MRNTRATQRPSRSGDRKHRDRCCGCWRGDRHPLHGPHKENRDATHAPHTHRTPRPARPRAPHRHGRRLVSAPPVAVLGTGRMGGAMARALIGAGHPTTVWNRTPERTRPLVAAGAVTADTPAAAAAAAPLVILCVTDDDAARAVLTDAAAALQGRTLVNVTTSTPEQARAAAALATSYGADYLAAPAMADYRTIGRPETHIMYSGQREAYDRHEDTLHALGKAARYVGADPGIASLFELAMLSLFFEVWTGYLHVLALIRHEGVPAGDFAPVAARTFGEISHLLPLIAQQVDSGDHDPAAYGGVAEQAAFTDTVIELRRTRGIDTTRLEHLKALMERAITEGKGEQGMSALFETLLAAPPGT</sequence>
<evidence type="ECO:0000259" key="3">
    <source>
        <dbReference type="Pfam" id="PF21761"/>
    </source>
</evidence>
<dbReference type="Gene3D" id="3.40.50.720">
    <property type="entry name" value="NAD(P)-binding Rossmann-like Domain"/>
    <property type="match status" value="1"/>
</dbReference>
<dbReference type="Pfam" id="PF21761">
    <property type="entry name" value="RedAm-like_C"/>
    <property type="match status" value="1"/>
</dbReference>
<feature type="region of interest" description="Disordered" evidence="1">
    <location>
        <begin position="1"/>
        <end position="67"/>
    </location>
</feature>
<dbReference type="InterPro" id="IPR048666">
    <property type="entry name" value="RedAm-like_C"/>
</dbReference>
<proteinExistence type="predicted"/>
<dbReference type="Gene3D" id="1.10.1040.10">
    <property type="entry name" value="N-(1-d-carboxylethyl)-l-norvaline Dehydrogenase, domain 2"/>
    <property type="match status" value="1"/>
</dbReference>
<gene>
    <name evidence="4" type="ORF">CAG99_27430</name>
</gene>
<dbReference type="InterPro" id="IPR013328">
    <property type="entry name" value="6PGD_dom2"/>
</dbReference>
<dbReference type="InterPro" id="IPR006115">
    <property type="entry name" value="6PGDH_NADP-bd"/>
</dbReference>
<dbReference type="KEGG" id="smao:CAG99_27430"/>
<feature type="compositionally biased region" description="Polar residues" evidence="1">
    <location>
        <begin position="1"/>
        <end position="11"/>
    </location>
</feature>
<evidence type="ECO:0000313" key="4">
    <source>
        <dbReference type="EMBL" id="ARQ72067.1"/>
    </source>
</evidence>